<dbReference type="Proteomes" id="UP001314170">
    <property type="component" value="Unassembled WGS sequence"/>
</dbReference>
<feature type="region of interest" description="Disordered" evidence="1">
    <location>
        <begin position="280"/>
        <end position="307"/>
    </location>
</feature>
<gene>
    <name evidence="2" type="ORF">DCAF_LOCUS5299</name>
</gene>
<evidence type="ECO:0000313" key="3">
    <source>
        <dbReference type="Proteomes" id="UP001314170"/>
    </source>
</evidence>
<reference evidence="2 3" key="1">
    <citation type="submission" date="2024-01" db="EMBL/GenBank/DDBJ databases">
        <authorList>
            <person name="Waweru B."/>
        </authorList>
    </citation>
    <scope>NUCLEOTIDE SEQUENCE [LARGE SCALE GENOMIC DNA]</scope>
</reference>
<feature type="region of interest" description="Disordered" evidence="1">
    <location>
        <begin position="1"/>
        <end position="138"/>
    </location>
</feature>
<accession>A0AAV1R445</accession>
<organism evidence="2 3">
    <name type="scientific">Dovyalis caffra</name>
    <dbReference type="NCBI Taxonomy" id="77055"/>
    <lineage>
        <taxon>Eukaryota</taxon>
        <taxon>Viridiplantae</taxon>
        <taxon>Streptophyta</taxon>
        <taxon>Embryophyta</taxon>
        <taxon>Tracheophyta</taxon>
        <taxon>Spermatophyta</taxon>
        <taxon>Magnoliopsida</taxon>
        <taxon>eudicotyledons</taxon>
        <taxon>Gunneridae</taxon>
        <taxon>Pentapetalae</taxon>
        <taxon>rosids</taxon>
        <taxon>fabids</taxon>
        <taxon>Malpighiales</taxon>
        <taxon>Salicaceae</taxon>
        <taxon>Flacourtieae</taxon>
        <taxon>Dovyalis</taxon>
    </lineage>
</organism>
<dbReference type="EMBL" id="CAWUPB010000857">
    <property type="protein sequence ID" value="CAK7327584.1"/>
    <property type="molecule type" value="Genomic_DNA"/>
</dbReference>
<feature type="compositionally biased region" description="Basic and acidic residues" evidence="1">
    <location>
        <begin position="127"/>
        <end position="137"/>
    </location>
</feature>
<evidence type="ECO:0000313" key="2">
    <source>
        <dbReference type="EMBL" id="CAK7327584.1"/>
    </source>
</evidence>
<protein>
    <submittedName>
        <fullName evidence="2">Uncharacterized protein</fullName>
    </submittedName>
</protein>
<evidence type="ECO:0000256" key="1">
    <source>
        <dbReference type="SAM" id="MobiDB-lite"/>
    </source>
</evidence>
<keyword evidence="3" id="KW-1185">Reference proteome</keyword>
<proteinExistence type="predicted"/>
<comment type="caution">
    <text evidence="2">The sequence shown here is derived from an EMBL/GenBank/DDBJ whole genome shotgun (WGS) entry which is preliminary data.</text>
</comment>
<dbReference type="AlphaFoldDB" id="A0AAV1R445"/>
<name>A0AAV1R445_9ROSI</name>
<sequence>MEELSIQRQKRIAERSAAGSSPATSKRIPAGKISTATSTKNERPKVQSPSQETRKSVFRSTTIDRLATARAKPKVPPTESKPAQPKKATLEATKSKPAQPKNATLKANGLSQKAAGAGNNKPSPNTVKHDINRKEDGTIATAAKPVDLVTTQAAQSVDGIGDFKDFKELCSVASTEKNAGNMISGDNIDDKGCNGDSLNIDSSAQHDHSKSGDEGFTKVAPVVCEVIKTFDDLGQYISETKMHLVPESPNKALNLCAVDNRENGGFCEILESHEKSEIEISTPPPDVINPEPVHSRKKWSRDENSPKAAKGFRKLLLFGRKG</sequence>